<evidence type="ECO:0000313" key="4">
    <source>
        <dbReference type="EMBL" id="KAK5692361.1"/>
    </source>
</evidence>
<dbReference type="PANTHER" id="PTHR34883:SF8">
    <property type="entry name" value="EXTRACELLULAR SERINE-RICH PROTEIN (AFU_ORTHOLOGUE AFUA_6G00670)"/>
    <property type="match status" value="1"/>
</dbReference>
<sequence>MYEHHLAAIAILASGIVLAQTIDPDNSTTPTAQGEITIHTITVGKISNDYDPQSVLAVPGDIVTFEFWSGNHSAIRAAYGHGMVGVINPNASTSLNTQIELSRQADYMLLPGQAVPEDAMQSMSSLAATATTATVTVTAANSMSTSSYDAYTTTPSSATPSSTAQDDPAVTSRSSGLSPGAIAGIAIGAVAVAAIAAALFFFLGRTKTMKDELNRLRGRSNPHGRDGGEAAAFMAGHSEGEKQDHAAQLPPYQSPEMRHEEYRPPHSLGGKGVSPYPDIREVSASPYGGNQEQHRSVLAPHERNSVLTRLAAFQMHQN</sequence>
<comment type="caution">
    <text evidence="4">The sequence shown here is derived from an EMBL/GenBank/DDBJ whole genome shotgun (WGS) entry which is preliminary data.</text>
</comment>
<dbReference type="EMBL" id="JAVRQU010000019">
    <property type="protein sequence ID" value="KAK5692361.1"/>
    <property type="molecule type" value="Genomic_DNA"/>
</dbReference>
<dbReference type="Proteomes" id="UP001310594">
    <property type="component" value="Unassembled WGS sequence"/>
</dbReference>
<feature type="signal peptide" evidence="3">
    <location>
        <begin position="1"/>
        <end position="19"/>
    </location>
</feature>
<organism evidence="4 5">
    <name type="scientific">Elasticomyces elasticus</name>
    <dbReference type="NCBI Taxonomy" id="574655"/>
    <lineage>
        <taxon>Eukaryota</taxon>
        <taxon>Fungi</taxon>
        <taxon>Dikarya</taxon>
        <taxon>Ascomycota</taxon>
        <taxon>Pezizomycotina</taxon>
        <taxon>Dothideomycetes</taxon>
        <taxon>Dothideomycetidae</taxon>
        <taxon>Mycosphaerellales</taxon>
        <taxon>Teratosphaeriaceae</taxon>
        <taxon>Elasticomyces</taxon>
    </lineage>
</organism>
<feature type="region of interest" description="Disordered" evidence="1">
    <location>
        <begin position="146"/>
        <end position="176"/>
    </location>
</feature>
<gene>
    <name evidence="4" type="ORF">LTR97_010669</name>
</gene>
<keyword evidence="2" id="KW-0472">Membrane</keyword>
<feature type="transmembrane region" description="Helical" evidence="2">
    <location>
        <begin position="181"/>
        <end position="203"/>
    </location>
</feature>
<feature type="chain" id="PRO_5042937403" evidence="3">
    <location>
        <begin position="20"/>
        <end position="318"/>
    </location>
</feature>
<evidence type="ECO:0000313" key="5">
    <source>
        <dbReference type="Proteomes" id="UP001310594"/>
    </source>
</evidence>
<dbReference type="AlphaFoldDB" id="A0AAN8A078"/>
<evidence type="ECO:0000256" key="1">
    <source>
        <dbReference type="SAM" id="MobiDB-lite"/>
    </source>
</evidence>
<keyword evidence="3" id="KW-0732">Signal</keyword>
<feature type="compositionally biased region" description="Low complexity" evidence="1">
    <location>
        <begin position="146"/>
        <end position="163"/>
    </location>
</feature>
<accession>A0AAN8A078</accession>
<proteinExistence type="predicted"/>
<protein>
    <submittedName>
        <fullName evidence="4">Uncharacterized protein</fullName>
    </submittedName>
</protein>
<evidence type="ECO:0000256" key="3">
    <source>
        <dbReference type="SAM" id="SignalP"/>
    </source>
</evidence>
<keyword evidence="2" id="KW-0812">Transmembrane</keyword>
<dbReference type="PANTHER" id="PTHR34883">
    <property type="entry name" value="SERINE-RICH PROTEIN, PUTATIVE-RELATED-RELATED"/>
    <property type="match status" value="1"/>
</dbReference>
<evidence type="ECO:0000256" key="2">
    <source>
        <dbReference type="SAM" id="Phobius"/>
    </source>
</evidence>
<reference evidence="4" key="1">
    <citation type="submission" date="2023-08" db="EMBL/GenBank/DDBJ databases">
        <title>Black Yeasts Isolated from many extreme environments.</title>
        <authorList>
            <person name="Coleine C."/>
            <person name="Stajich J.E."/>
            <person name="Selbmann L."/>
        </authorList>
    </citation>
    <scope>NUCLEOTIDE SEQUENCE</scope>
    <source>
        <strain evidence="4">CCFEE 5810</strain>
    </source>
</reference>
<name>A0AAN8A078_9PEZI</name>
<keyword evidence="2" id="KW-1133">Transmembrane helix</keyword>
<dbReference type="InterPro" id="IPR052953">
    <property type="entry name" value="Ser-rich/MCO-related"/>
</dbReference>